<reference evidence="2" key="1">
    <citation type="submission" date="2021-07" db="EMBL/GenBank/DDBJ databases">
        <title>Elsinoe batatas strain:CRI-CJ2 Genome sequencing and assembly.</title>
        <authorList>
            <person name="Huang L."/>
        </authorList>
    </citation>
    <scope>NUCLEOTIDE SEQUENCE</scope>
    <source>
        <strain evidence="2">CRI-CJ2</strain>
    </source>
</reference>
<protein>
    <recommendedName>
        <fullName evidence="4">Myb-like domain-containing protein</fullName>
    </recommendedName>
</protein>
<feature type="compositionally biased region" description="Low complexity" evidence="1">
    <location>
        <begin position="208"/>
        <end position="247"/>
    </location>
</feature>
<evidence type="ECO:0000313" key="3">
    <source>
        <dbReference type="Proteomes" id="UP000809789"/>
    </source>
</evidence>
<feature type="compositionally biased region" description="Low complexity" evidence="1">
    <location>
        <begin position="188"/>
        <end position="200"/>
    </location>
</feature>
<evidence type="ECO:0008006" key="4">
    <source>
        <dbReference type="Google" id="ProtNLM"/>
    </source>
</evidence>
<feature type="compositionally biased region" description="Basic residues" evidence="1">
    <location>
        <begin position="72"/>
        <end position="86"/>
    </location>
</feature>
<name>A0A8K0PJ00_9PEZI</name>
<dbReference type="EMBL" id="JAESVG020000005">
    <property type="protein sequence ID" value="KAG8627209.1"/>
    <property type="molecule type" value="Genomic_DNA"/>
</dbReference>
<proteinExistence type="predicted"/>
<dbReference type="OrthoDB" id="10426127at2759"/>
<gene>
    <name evidence="2" type="ORF">KVT40_004692</name>
</gene>
<feature type="region of interest" description="Disordered" evidence="1">
    <location>
        <begin position="352"/>
        <end position="374"/>
    </location>
</feature>
<sequence>MPRRKTTPVAPAVRAIGRAYLQAAEQAAEQATRQAAGQIAGQATGQAAEQAAGQVPRQTAANPSPASSALKAKSKRKSPPRGRGHARFVGQKIENDERNAGTTWTPKDVQGLLDGRREGITHDQIAARLGRTALACRLHLHQVKARQNRGMTDDEIVNDPEMYRRNGPRASAHNPSSDSRSRRRRTAATRTTQAGQSGRRAATRRTARTTSGQSGNSANQTSSSSIASSDSTIPMDRTSSTGSTSSSLSMLYEAAMYHERQRESHVETSELRSGARAHTNSFRPAEYANPAPYTLQSFERPVYEPVQRQVTTLEAQRPLPTFNATESQQWITSPERRETALALVSLRRHTAPEVGGPRIGSIADIADPEEARRK</sequence>
<evidence type="ECO:0000313" key="2">
    <source>
        <dbReference type="EMBL" id="KAG8627209.1"/>
    </source>
</evidence>
<feature type="compositionally biased region" description="Low complexity" evidence="1">
    <location>
        <begin position="28"/>
        <end position="71"/>
    </location>
</feature>
<feature type="region of interest" description="Disordered" evidence="1">
    <location>
        <begin position="28"/>
        <end position="110"/>
    </location>
</feature>
<dbReference type="Proteomes" id="UP000809789">
    <property type="component" value="Unassembled WGS sequence"/>
</dbReference>
<organism evidence="2 3">
    <name type="scientific">Elsinoe batatas</name>
    <dbReference type="NCBI Taxonomy" id="2601811"/>
    <lineage>
        <taxon>Eukaryota</taxon>
        <taxon>Fungi</taxon>
        <taxon>Dikarya</taxon>
        <taxon>Ascomycota</taxon>
        <taxon>Pezizomycotina</taxon>
        <taxon>Dothideomycetes</taxon>
        <taxon>Dothideomycetidae</taxon>
        <taxon>Myriangiales</taxon>
        <taxon>Elsinoaceae</taxon>
        <taxon>Elsinoe</taxon>
    </lineage>
</organism>
<comment type="caution">
    <text evidence="2">The sequence shown here is derived from an EMBL/GenBank/DDBJ whole genome shotgun (WGS) entry which is preliminary data.</text>
</comment>
<accession>A0A8K0PJ00</accession>
<dbReference type="AlphaFoldDB" id="A0A8K0PJ00"/>
<keyword evidence="3" id="KW-1185">Reference proteome</keyword>
<feature type="region of interest" description="Disordered" evidence="1">
    <location>
        <begin position="145"/>
        <end position="247"/>
    </location>
</feature>
<evidence type="ECO:0000256" key="1">
    <source>
        <dbReference type="SAM" id="MobiDB-lite"/>
    </source>
</evidence>